<evidence type="ECO:0000313" key="1">
    <source>
        <dbReference type="EMBL" id="GMN56210.1"/>
    </source>
</evidence>
<comment type="caution">
    <text evidence="1">The sequence shown here is derived from an EMBL/GenBank/DDBJ whole genome shotgun (WGS) entry which is preliminary data.</text>
</comment>
<sequence length="244" mass="27239">MSFEEVRLADRDWKKYYAMICTLVDALGCDWVIPLVWDQPERVLDKPLKLTPQVRSRLAKLQATNFVIVTPGVAARICFASAALPKRRKSACPQSKKEYMSHAKLMEKIWSAKSLALRGKGKAGDLGKSVVKPIDLDLGFPKSSSTSRIRSIGLLLPTAWPSSRKGKEIKQLKEEADDQYIVGYSRACLDSLQAFRNEEEEVLPKDAASEIAKASSRLKEDAVKLTPVVELKDDQAEELSKFAE</sequence>
<dbReference type="Proteomes" id="UP001187192">
    <property type="component" value="Unassembled WGS sequence"/>
</dbReference>
<protein>
    <submittedName>
        <fullName evidence="1">Uncharacterized protein</fullName>
    </submittedName>
</protein>
<reference evidence="1" key="1">
    <citation type="submission" date="2023-07" db="EMBL/GenBank/DDBJ databases">
        <title>draft genome sequence of fig (Ficus carica).</title>
        <authorList>
            <person name="Takahashi T."/>
            <person name="Nishimura K."/>
        </authorList>
    </citation>
    <scope>NUCLEOTIDE SEQUENCE</scope>
</reference>
<organism evidence="1 2">
    <name type="scientific">Ficus carica</name>
    <name type="common">Common fig</name>
    <dbReference type="NCBI Taxonomy" id="3494"/>
    <lineage>
        <taxon>Eukaryota</taxon>
        <taxon>Viridiplantae</taxon>
        <taxon>Streptophyta</taxon>
        <taxon>Embryophyta</taxon>
        <taxon>Tracheophyta</taxon>
        <taxon>Spermatophyta</taxon>
        <taxon>Magnoliopsida</taxon>
        <taxon>eudicotyledons</taxon>
        <taxon>Gunneridae</taxon>
        <taxon>Pentapetalae</taxon>
        <taxon>rosids</taxon>
        <taxon>fabids</taxon>
        <taxon>Rosales</taxon>
        <taxon>Moraceae</taxon>
        <taxon>Ficeae</taxon>
        <taxon>Ficus</taxon>
    </lineage>
</organism>
<evidence type="ECO:0000313" key="2">
    <source>
        <dbReference type="Proteomes" id="UP001187192"/>
    </source>
</evidence>
<name>A0AA88AP03_FICCA</name>
<dbReference type="AlphaFoldDB" id="A0AA88AP03"/>
<accession>A0AA88AP03</accession>
<keyword evidence="2" id="KW-1185">Reference proteome</keyword>
<dbReference type="EMBL" id="BTGU01000062">
    <property type="protein sequence ID" value="GMN56210.1"/>
    <property type="molecule type" value="Genomic_DNA"/>
</dbReference>
<gene>
    <name evidence="1" type="ORF">TIFTF001_025334</name>
</gene>
<proteinExistence type="predicted"/>